<evidence type="ECO:0000259" key="2">
    <source>
        <dbReference type="PROSITE" id="PS50405"/>
    </source>
</evidence>
<dbReference type="RefSeq" id="WP_345925080.1">
    <property type="nucleotide sequence ID" value="NZ_JBDIVF010000002.1"/>
</dbReference>
<dbReference type="SFLD" id="SFLDS00019">
    <property type="entry name" value="Glutathione_Transferase_(cytos"/>
    <property type="match status" value="1"/>
</dbReference>
<dbReference type="Proteomes" id="UP001548590">
    <property type="component" value="Unassembled WGS sequence"/>
</dbReference>
<dbReference type="EC" id="2.5.1.18" evidence="3"/>
<sequence>MKLIASLTSPYVRKIRVLLLEKGIPFELVLDSPWEATTHVPDFNPLGKVPALVTNDGEVFFDSPVIADYLETLGVYAPELPADAMECVRIRQIEALADGIVDAGVAWFLETRRPEDKQMPEAMERQRGKILRSLGELEKRIQGREWLRGDALSRADIAVGCALLWLDFRLGSFDWRSRHPGVAAFVARLSERPSFAQTVPVL</sequence>
<reference evidence="3 4" key="1">
    <citation type="submission" date="2024-07" db="EMBL/GenBank/DDBJ databases">
        <title>Uliginosibacterium paludis KCTC:42655.</title>
        <authorList>
            <person name="Kim M.K."/>
        </authorList>
    </citation>
    <scope>NUCLEOTIDE SEQUENCE [LARGE SCALE GENOMIC DNA]</scope>
    <source>
        <strain evidence="3 4">KCTC 42655</strain>
    </source>
</reference>
<dbReference type="PANTHER" id="PTHR44051">
    <property type="entry name" value="GLUTATHIONE S-TRANSFERASE-RELATED"/>
    <property type="match status" value="1"/>
</dbReference>
<dbReference type="InterPro" id="IPR004045">
    <property type="entry name" value="Glutathione_S-Trfase_N"/>
</dbReference>
<dbReference type="CDD" id="cd03205">
    <property type="entry name" value="GST_C_6"/>
    <property type="match status" value="1"/>
</dbReference>
<evidence type="ECO:0000313" key="4">
    <source>
        <dbReference type="Proteomes" id="UP001548590"/>
    </source>
</evidence>
<accession>A0ABV2CP21</accession>
<dbReference type="SUPFAM" id="SSF47616">
    <property type="entry name" value="GST C-terminal domain-like"/>
    <property type="match status" value="1"/>
</dbReference>
<gene>
    <name evidence="3" type="ORF">ABVT11_07460</name>
</gene>
<proteinExistence type="predicted"/>
<feature type="domain" description="GST N-terminal" evidence="1">
    <location>
        <begin position="1"/>
        <end position="78"/>
    </location>
</feature>
<name>A0ABV2CP21_9RHOO</name>
<evidence type="ECO:0000313" key="3">
    <source>
        <dbReference type="EMBL" id="MET1489661.1"/>
    </source>
</evidence>
<protein>
    <submittedName>
        <fullName evidence="3">Glutathione S-transferase</fullName>
        <ecNumber evidence="3">2.5.1.18</ecNumber>
    </submittedName>
</protein>
<dbReference type="Gene3D" id="1.20.1050.10">
    <property type="match status" value="1"/>
</dbReference>
<dbReference type="Pfam" id="PF13410">
    <property type="entry name" value="GST_C_2"/>
    <property type="match status" value="1"/>
</dbReference>
<dbReference type="GO" id="GO:0004364">
    <property type="term" value="F:glutathione transferase activity"/>
    <property type="evidence" value="ECO:0007669"/>
    <property type="project" value="UniProtKB-EC"/>
</dbReference>
<keyword evidence="4" id="KW-1185">Reference proteome</keyword>
<dbReference type="InterPro" id="IPR036249">
    <property type="entry name" value="Thioredoxin-like_sf"/>
</dbReference>
<dbReference type="InterPro" id="IPR010987">
    <property type="entry name" value="Glutathione-S-Trfase_C-like"/>
</dbReference>
<dbReference type="PROSITE" id="PS50404">
    <property type="entry name" value="GST_NTER"/>
    <property type="match status" value="1"/>
</dbReference>
<evidence type="ECO:0000259" key="1">
    <source>
        <dbReference type="PROSITE" id="PS50404"/>
    </source>
</evidence>
<dbReference type="InterPro" id="IPR040079">
    <property type="entry name" value="Glutathione_S-Trfase"/>
</dbReference>
<dbReference type="PROSITE" id="PS50405">
    <property type="entry name" value="GST_CTER"/>
    <property type="match status" value="1"/>
</dbReference>
<dbReference type="EMBL" id="JBEWLZ010000003">
    <property type="protein sequence ID" value="MET1489661.1"/>
    <property type="molecule type" value="Genomic_DNA"/>
</dbReference>
<feature type="domain" description="GST C-terminal" evidence="2">
    <location>
        <begin position="83"/>
        <end position="202"/>
    </location>
</feature>
<dbReference type="Pfam" id="PF13409">
    <property type="entry name" value="GST_N_2"/>
    <property type="match status" value="1"/>
</dbReference>
<dbReference type="NCBIfam" id="NF007682">
    <property type="entry name" value="PRK10357.1"/>
    <property type="match status" value="1"/>
</dbReference>
<dbReference type="SFLD" id="SFLDG00358">
    <property type="entry name" value="Main_(cytGST)"/>
    <property type="match status" value="1"/>
</dbReference>
<comment type="caution">
    <text evidence="3">The sequence shown here is derived from an EMBL/GenBank/DDBJ whole genome shotgun (WGS) entry which is preliminary data.</text>
</comment>
<dbReference type="PANTHER" id="PTHR44051:SF8">
    <property type="entry name" value="GLUTATHIONE S-TRANSFERASE GSTA"/>
    <property type="match status" value="1"/>
</dbReference>
<organism evidence="3 4">
    <name type="scientific">Uliginosibacterium paludis</name>
    <dbReference type="NCBI Taxonomy" id="1615952"/>
    <lineage>
        <taxon>Bacteria</taxon>
        <taxon>Pseudomonadati</taxon>
        <taxon>Pseudomonadota</taxon>
        <taxon>Betaproteobacteria</taxon>
        <taxon>Rhodocyclales</taxon>
        <taxon>Zoogloeaceae</taxon>
        <taxon>Uliginosibacterium</taxon>
    </lineage>
</organism>
<dbReference type="Gene3D" id="3.40.30.10">
    <property type="entry name" value="Glutaredoxin"/>
    <property type="match status" value="1"/>
</dbReference>
<keyword evidence="3" id="KW-0808">Transferase</keyword>
<dbReference type="InterPro" id="IPR036282">
    <property type="entry name" value="Glutathione-S-Trfase_C_sf"/>
</dbReference>
<dbReference type="CDD" id="cd03049">
    <property type="entry name" value="GST_N_3"/>
    <property type="match status" value="1"/>
</dbReference>
<dbReference type="SUPFAM" id="SSF52833">
    <property type="entry name" value="Thioredoxin-like"/>
    <property type="match status" value="1"/>
</dbReference>